<reference evidence="1" key="1">
    <citation type="submission" date="2023-01" db="EMBL/GenBank/DDBJ databases">
        <title>Human gut microbiome strain richness.</title>
        <authorList>
            <person name="Chen-Liaw A."/>
        </authorList>
    </citation>
    <scope>NUCLEOTIDE SEQUENCE</scope>
    <source>
        <strain evidence="1">1001095st1_G4_1001095IJ_161003</strain>
    </source>
</reference>
<evidence type="ECO:0000313" key="1">
    <source>
        <dbReference type="EMBL" id="MDB8614054.1"/>
    </source>
</evidence>
<proteinExistence type="predicted"/>
<dbReference type="Proteomes" id="UP001210204">
    <property type="component" value="Unassembled WGS sequence"/>
</dbReference>
<organism evidence="1 2">
    <name type="scientific">Streptococcus salivarius</name>
    <dbReference type="NCBI Taxonomy" id="1304"/>
    <lineage>
        <taxon>Bacteria</taxon>
        <taxon>Bacillati</taxon>
        <taxon>Bacillota</taxon>
        <taxon>Bacilli</taxon>
        <taxon>Lactobacillales</taxon>
        <taxon>Streptococcaceae</taxon>
        <taxon>Streptococcus</taxon>
    </lineage>
</organism>
<sequence length="59" mass="7073">MRIVERFKEDWRSLGLPDKPYKTPEEIEMIKNGNLVWAARVEQNLGRKLTPSELDEMQW</sequence>
<accession>A0AAW6DBJ4</accession>
<evidence type="ECO:0000313" key="2">
    <source>
        <dbReference type="Proteomes" id="UP001210204"/>
    </source>
</evidence>
<gene>
    <name evidence="1" type="ORF">PNU26_06540</name>
</gene>
<protein>
    <submittedName>
        <fullName evidence="1">Uncharacterized protein</fullName>
    </submittedName>
</protein>
<dbReference type="RefSeq" id="WP_073945594.1">
    <property type="nucleotide sequence ID" value="NZ_CP015284.1"/>
</dbReference>
<comment type="caution">
    <text evidence="1">The sequence shown here is derived from an EMBL/GenBank/DDBJ whole genome shotgun (WGS) entry which is preliminary data.</text>
</comment>
<dbReference type="EMBL" id="JAQMJT010000006">
    <property type="protein sequence ID" value="MDB8614054.1"/>
    <property type="molecule type" value="Genomic_DNA"/>
</dbReference>
<dbReference type="AlphaFoldDB" id="A0AAW6DBJ4"/>
<name>A0AAW6DBJ4_STRSL</name>